<comment type="subcellular location">
    <subcellularLocation>
        <location evidence="1">Chromosome</location>
    </subcellularLocation>
</comment>
<dbReference type="InterPro" id="IPR000164">
    <property type="entry name" value="Histone_H3/CENP-A"/>
</dbReference>
<keyword evidence="3" id="KW-0158">Chromosome</keyword>
<dbReference type="EMBL" id="PQXN01000060">
    <property type="protein sequence ID" value="TGO57944.1"/>
    <property type="molecule type" value="Genomic_DNA"/>
</dbReference>
<evidence type="ECO:0000313" key="7">
    <source>
        <dbReference type="Proteomes" id="UP000297527"/>
    </source>
</evidence>
<evidence type="ECO:0000256" key="4">
    <source>
        <dbReference type="ARBA" id="ARBA00023269"/>
    </source>
</evidence>
<dbReference type="InterPro" id="IPR009072">
    <property type="entry name" value="Histone-fold"/>
</dbReference>
<evidence type="ECO:0000256" key="1">
    <source>
        <dbReference type="ARBA" id="ARBA00004286"/>
    </source>
</evidence>
<dbReference type="GO" id="GO:0046982">
    <property type="term" value="F:protein heterodimerization activity"/>
    <property type="evidence" value="ECO:0007669"/>
    <property type="project" value="InterPro"/>
</dbReference>
<dbReference type="Gene3D" id="1.10.20.10">
    <property type="entry name" value="Histone, subunit A"/>
    <property type="match status" value="1"/>
</dbReference>
<dbReference type="SMART" id="SM00428">
    <property type="entry name" value="H3"/>
    <property type="match status" value="1"/>
</dbReference>
<keyword evidence="7" id="KW-1185">Reference proteome</keyword>
<dbReference type="SUPFAM" id="SSF47113">
    <property type="entry name" value="Histone-fold"/>
    <property type="match status" value="1"/>
</dbReference>
<dbReference type="Proteomes" id="UP000297527">
    <property type="component" value="Unassembled WGS sequence"/>
</dbReference>
<evidence type="ECO:0000256" key="2">
    <source>
        <dbReference type="ARBA" id="ARBA00010343"/>
    </source>
</evidence>
<dbReference type="OrthoDB" id="420022at2759"/>
<dbReference type="GO" id="GO:0003677">
    <property type="term" value="F:DNA binding"/>
    <property type="evidence" value="ECO:0007669"/>
    <property type="project" value="InterPro"/>
</dbReference>
<dbReference type="Pfam" id="PF00125">
    <property type="entry name" value="Histone"/>
    <property type="match status" value="1"/>
</dbReference>
<evidence type="ECO:0000313" key="6">
    <source>
        <dbReference type="EMBL" id="TGO57944.1"/>
    </source>
</evidence>
<keyword evidence="4" id="KW-0238">DNA-binding</keyword>
<feature type="domain" description="Core Histone H2A/H2B/H3" evidence="5">
    <location>
        <begin position="46"/>
        <end position="120"/>
    </location>
</feature>
<accession>A0A4Z1IBC4</accession>
<reference evidence="6 7" key="1">
    <citation type="submission" date="2017-12" db="EMBL/GenBank/DDBJ databases">
        <title>Comparative genomics of Botrytis spp.</title>
        <authorList>
            <person name="Valero-Jimenez C.A."/>
            <person name="Tapia P."/>
            <person name="Veloso J."/>
            <person name="Silva-Moreno E."/>
            <person name="Staats M."/>
            <person name="Valdes J.H."/>
            <person name="Van Kan J.A.L."/>
        </authorList>
    </citation>
    <scope>NUCLEOTIDE SEQUENCE [LARGE SCALE GENOMIC DNA]</scope>
    <source>
        <strain evidence="6 7">MUCL11595</strain>
    </source>
</reference>
<gene>
    <name evidence="6" type="ORF">BCON_0060g00180</name>
</gene>
<dbReference type="GO" id="GO:0030527">
    <property type="term" value="F:structural constituent of chromatin"/>
    <property type="evidence" value="ECO:0007669"/>
    <property type="project" value="InterPro"/>
</dbReference>
<dbReference type="InterPro" id="IPR007125">
    <property type="entry name" value="H2A/H2B/H3"/>
</dbReference>
<comment type="similarity">
    <text evidence="2">Belongs to the histone H3 family.</text>
</comment>
<dbReference type="AlphaFoldDB" id="A0A4Z1IBC4"/>
<name>A0A4Z1IBC4_9HELO</name>
<sequence>MAKIKRMMRKRQHIVGGRTRRLFNRTPRRDVNNPRKRNDWGLLALQPNADLIIPKSSFASLAKDIMENTRPGENYQIDQLALTSLQECAEAHIVQEFEMATVFTARASRATIQVKDMKDAKFIGDLRDGLAVQLEDAKDTKKMKKMEDIKERTLDTAQRFIHAMVRRASRMFGHRVEIVKEDGENQEEAEKRLKTLVDDSAMVLLLQMMNPEKAGLRWVSNG</sequence>
<dbReference type="PANTHER" id="PTHR45810:SF1">
    <property type="entry name" value="HISTONE H3-LIKE CENTROMERIC PROTEIN A"/>
    <property type="match status" value="1"/>
</dbReference>
<dbReference type="GO" id="GO:0000786">
    <property type="term" value="C:nucleosome"/>
    <property type="evidence" value="ECO:0007669"/>
    <property type="project" value="UniProtKB-KW"/>
</dbReference>
<keyword evidence="4" id="KW-0544">Nucleosome core</keyword>
<evidence type="ECO:0000256" key="3">
    <source>
        <dbReference type="ARBA" id="ARBA00022454"/>
    </source>
</evidence>
<organism evidence="6 7">
    <name type="scientific">Botryotinia convoluta</name>
    <dbReference type="NCBI Taxonomy" id="54673"/>
    <lineage>
        <taxon>Eukaryota</taxon>
        <taxon>Fungi</taxon>
        <taxon>Dikarya</taxon>
        <taxon>Ascomycota</taxon>
        <taxon>Pezizomycotina</taxon>
        <taxon>Leotiomycetes</taxon>
        <taxon>Helotiales</taxon>
        <taxon>Sclerotiniaceae</taxon>
        <taxon>Botryotinia</taxon>
    </lineage>
</organism>
<dbReference type="PANTHER" id="PTHR45810">
    <property type="entry name" value="HISTONE H3.2"/>
    <property type="match status" value="1"/>
</dbReference>
<evidence type="ECO:0000259" key="5">
    <source>
        <dbReference type="Pfam" id="PF00125"/>
    </source>
</evidence>
<protein>
    <recommendedName>
        <fullName evidence="5">Core Histone H2A/H2B/H3 domain-containing protein</fullName>
    </recommendedName>
</protein>
<comment type="caution">
    <text evidence="6">The sequence shown here is derived from an EMBL/GenBank/DDBJ whole genome shotgun (WGS) entry which is preliminary data.</text>
</comment>
<proteinExistence type="inferred from homology"/>